<dbReference type="AlphaFoldDB" id="A0A3M7PX52"/>
<reference evidence="1 2" key="1">
    <citation type="journal article" date="2018" name="Sci. Rep.">
        <title>Genomic signatures of local adaptation to the degree of environmental predictability in rotifers.</title>
        <authorList>
            <person name="Franch-Gras L."/>
            <person name="Hahn C."/>
            <person name="Garcia-Roger E.M."/>
            <person name="Carmona M.J."/>
            <person name="Serra M."/>
            <person name="Gomez A."/>
        </authorList>
    </citation>
    <scope>NUCLEOTIDE SEQUENCE [LARGE SCALE GENOMIC DNA]</scope>
    <source>
        <strain evidence="1">HYR1</strain>
    </source>
</reference>
<organism evidence="1 2">
    <name type="scientific">Brachionus plicatilis</name>
    <name type="common">Marine rotifer</name>
    <name type="synonym">Brachionus muelleri</name>
    <dbReference type="NCBI Taxonomy" id="10195"/>
    <lineage>
        <taxon>Eukaryota</taxon>
        <taxon>Metazoa</taxon>
        <taxon>Spiralia</taxon>
        <taxon>Gnathifera</taxon>
        <taxon>Rotifera</taxon>
        <taxon>Eurotatoria</taxon>
        <taxon>Monogononta</taxon>
        <taxon>Pseudotrocha</taxon>
        <taxon>Ploima</taxon>
        <taxon>Brachionidae</taxon>
        <taxon>Brachionus</taxon>
    </lineage>
</organism>
<accession>A0A3M7PX52</accession>
<comment type="caution">
    <text evidence="1">The sequence shown here is derived from an EMBL/GenBank/DDBJ whole genome shotgun (WGS) entry which is preliminary data.</text>
</comment>
<keyword evidence="2" id="KW-1185">Reference proteome</keyword>
<sequence>MVREGSNFELNLLSLLKRRSSSLNAVRPSKMVEAKFSMLFLLGSINFSPARFVNTLGCTHAIIFWLRYKFWIFFRG</sequence>
<protein>
    <submittedName>
        <fullName evidence="1">Uncharacterized protein</fullName>
    </submittedName>
</protein>
<dbReference type="Proteomes" id="UP000276133">
    <property type="component" value="Unassembled WGS sequence"/>
</dbReference>
<name>A0A3M7PX52_BRAPC</name>
<proteinExistence type="predicted"/>
<evidence type="ECO:0000313" key="2">
    <source>
        <dbReference type="Proteomes" id="UP000276133"/>
    </source>
</evidence>
<evidence type="ECO:0000313" key="1">
    <source>
        <dbReference type="EMBL" id="RNA03534.1"/>
    </source>
</evidence>
<gene>
    <name evidence="1" type="ORF">BpHYR1_045736</name>
</gene>
<dbReference type="EMBL" id="REGN01008458">
    <property type="protein sequence ID" value="RNA03534.1"/>
    <property type="molecule type" value="Genomic_DNA"/>
</dbReference>